<evidence type="ECO:0000256" key="7">
    <source>
        <dbReference type="SAM" id="Coils"/>
    </source>
</evidence>
<dbReference type="InterPro" id="IPR007696">
    <property type="entry name" value="DNA_mismatch_repair_MutS_core"/>
</dbReference>
<dbReference type="Pfam" id="PF01624">
    <property type="entry name" value="MutS_I"/>
    <property type="match status" value="1"/>
</dbReference>
<keyword evidence="3" id="KW-0227">DNA damage</keyword>
<dbReference type="HOGENOM" id="CLU_002472_4_0_1"/>
<dbReference type="GO" id="GO:0005634">
    <property type="term" value="C:nucleus"/>
    <property type="evidence" value="ECO:0007669"/>
    <property type="project" value="TreeGrafter"/>
</dbReference>
<dbReference type="InterPro" id="IPR007860">
    <property type="entry name" value="DNA_mmatch_repair_MutS_con_dom"/>
</dbReference>
<dbReference type="InterPro" id="IPR007695">
    <property type="entry name" value="DNA_mismatch_repair_MutS-lik_N"/>
</dbReference>
<evidence type="ECO:0000256" key="3">
    <source>
        <dbReference type="ARBA" id="ARBA00022763"/>
    </source>
</evidence>
<evidence type="ECO:0000313" key="10">
    <source>
        <dbReference type="EMBL" id="EJT98879.1"/>
    </source>
</evidence>
<dbReference type="PIRSF" id="PIRSF037677">
    <property type="entry name" value="DNA_mis_repair_Msh6"/>
    <property type="match status" value="1"/>
</dbReference>
<dbReference type="GO" id="GO:0005524">
    <property type="term" value="F:ATP binding"/>
    <property type="evidence" value="ECO:0007669"/>
    <property type="project" value="UniProtKB-KW"/>
</dbReference>
<gene>
    <name evidence="10" type="ORF">DACRYDRAFT_82640</name>
</gene>
<dbReference type="InterPro" id="IPR036187">
    <property type="entry name" value="DNA_mismatch_repair_MutS_sf"/>
</dbReference>
<dbReference type="Pfam" id="PF00488">
    <property type="entry name" value="MutS_V"/>
    <property type="match status" value="1"/>
</dbReference>
<dbReference type="Gene3D" id="3.40.1170.10">
    <property type="entry name" value="DNA repair protein MutS, domain I"/>
    <property type="match status" value="1"/>
</dbReference>
<evidence type="ECO:0000256" key="5">
    <source>
        <dbReference type="ARBA" id="ARBA00023125"/>
    </source>
</evidence>
<sequence>MIQTSDTLKTNDAQEGTAKGRKRRKRLVAGESQQDAEGTAQYPSSEKAVPQTNLAREIQQNMQRFSHCILLTRVGQFYESYFDQAPVLAKLLDIKLTSRAWGQKGTRVHMCGFPLPHLDRHLKTLVQQHKRFVAMCEEFPRPLGSEPGFDRRVTRVVTPGTLIDESFLNQYENNYLLAIGRSTDIGTTDRGSEHLDGEYGLAWIDVSTGEFFTQPTSVLTLRNDIARIAPKEVVLHESMKGTAGKSVRAQIGEELSWISYISPGVSEHSQSTDISPPITAQADEPSADDIGSLEAPRTESDDVPSSLSFLPLSDETFTPSETVAVELLTTFLQTNLLELMPRLSAPIREGHEERMQIDSHTIKALEIREEMLEGGAKGSLLSVVKRTITTSGTRLLARWLCSPSTSLSQINARQSLVSLFHARQHLRSDLEEFLYQIEDASRIVQKFLLGRGDANDLLAIRDTINVTDQIKARVLQERELELQESGKRAEEWYYADILLDRMRNLTPLAERIDSAVDESEFRRQERAALGMPREEDDDSAGEAVVPIRGPALKPDVIVWTMKPDFSPELRGLHDHLASLHSQREEMEQQLKAEFSAPSLQLKSSLNHGLHIRIGNPKRDSRKITESETAVMIGQSGSSKSFFYPAWTRLGEKIARAEQAIQSAERKAFEMLRSEVNSHATSLRRNARIIDEVDVTIGFANAAHELRLVKPVMDDGLTYHVQNGRHPTVELGLLDAGRVFTPNSVTLSPSCRVHVITGPNMAGKSTFLRQTALIAVLAQTGSFVPADQAHIGIVDKVFSRVGAKDDLFRDRSTFMVEMLETAQILQSATGRSLVIMDEVGRGTTVLDGLAIAFATVNHLYQVNKCRSLFATHFHELVDMLGFSPEEGTGTGTGTGVGNAFPHIGFFCTSVDEVDDSHFAYSYKLRPGVNRDSHGLKVAHLAGMPQSAMDVAREALGCLRGLGREGEGGRLRELGERLVREQLETARTGAEM</sequence>
<dbReference type="SMART" id="SM00533">
    <property type="entry name" value="MUTSd"/>
    <property type="match status" value="1"/>
</dbReference>
<organism evidence="10 11">
    <name type="scientific">Dacryopinax primogenitus (strain DJM 731)</name>
    <name type="common">Brown rot fungus</name>
    <dbReference type="NCBI Taxonomy" id="1858805"/>
    <lineage>
        <taxon>Eukaryota</taxon>
        <taxon>Fungi</taxon>
        <taxon>Dikarya</taxon>
        <taxon>Basidiomycota</taxon>
        <taxon>Agaricomycotina</taxon>
        <taxon>Dacrymycetes</taxon>
        <taxon>Dacrymycetales</taxon>
        <taxon>Dacrymycetaceae</taxon>
        <taxon>Dacryopinax</taxon>
    </lineage>
</organism>
<feature type="compositionally biased region" description="Polar residues" evidence="8">
    <location>
        <begin position="1"/>
        <end position="14"/>
    </location>
</feature>
<dbReference type="OMA" id="DTWIMRR"/>
<keyword evidence="5" id="KW-0238">DNA-binding</keyword>
<dbReference type="GO" id="GO:0030983">
    <property type="term" value="F:mismatched DNA binding"/>
    <property type="evidence" value="ECO:0007669"/>
    <property type="project" value="InterPro"/>
</dbReference>
<dbReference type="InterPro" id="IPR045076">
    <property type="entry name" value="MutS"/>
</dbReference>
<keyword evidence="2" id="KW-0547">Nucleotide-binding</keyword>
<dbReference type="SUPFAM" id="SSF55271">
    <property type="entry name" value="DNA repair protein MutS, domain I"/>
    <property type="match status" value="1"/>
</dbReference>
<accession>M5FTU9</accession>
<feature type="region of interest" description="Disordered" evidence="8">
    <location>
        <begin position="1"/>
        <end position="48"/>
    </location>
</feature>
<dbReference type="Pfam" id="PF05188">
    <property type="entry name" value="MutS_II"/>
    <property type="match status" value="1"/>
</dbReference>
<keyword evidence="11" id="KW-1185">Reference proteome</keyword>
<dbReference type="SUPFAM" id="SSF53150">
    <property type="entry name" value="DNA repair protein MutS, domain II"/>
    <property type="match status" value="1"/>
</dbReference>
<dbReference type="Gene3D" id="1.10.1420.10">
    <property type="match status" value="3"/>
</dbReference>
<dbReference type="PANTHER" id="PTHR11361:SF34">
    <property type="entry name" value="DNA MISMATCH REPAIR PROTEIN MSH1, MITOCHONDRIAL"/>
    <property type="match status" value="1"/>
</dbReference>
<dbReference type="InterPro" id="IPR016151">
    <property type="entry name" value="DNA_mismatch_repair_MutS_N"/>
</dbReference>
<feature type="region of interest" description="Disordered" evidence="8">
    <location>
        <begin position="268"/>
        <end position="305"/>
    </location>
</feature>
<dbReference type="PROSITE" id="PS00486">
    <property type="entry name" value="DNA_MISMATCH_REPAIR_2"/>
    <property type="match status" value="1"/>
</dbReference>
<dbReference type="InterPro" id="IPR027417">
    <property type="entry name" value="P-loop_NTPase"/>
</dbReference>
<dbReference type="PANTHER" id="PTHR11361">
    <property type="entry name" value="DNA MISMATCH REPAIR PROTEIN MUTS FAMILY MEMBER"/>
    <property type="match status" value="1"/>
</dbReference>
<feature type="domain" description="DNA mismatch repair proteins mutS family" evidence="9">
    <location>
        <begin position="831"/>
        <end position="847"/>
    </location>
</feature>
<dbReference type="GO" id="GO:0043504">
    <property type="term" value="P:mitochondrial DNA repair"/>
    <property type="evidence" value="ECO:0007669"/>
    <property type="project" value="TreeGrafter"/>
</dbReference>
<dbReference type="InterPro" id="IPR000432">
    <property type="entry name" value="DNA_mismatch_repair_MutS_C"/>
</dbReference>
<evidence type="ECO:0000256" key="6">
    <source>
        <dbReference type="ARBA" id="ARBA00023204"/>
    </source>
</evidence>
<dbReference type="Proteomes" id="UP000030653">
    <property type="component" value="Unassembled WGS sequence"/>
</dbReference>
<dbReference type="InterPro" id="IPR017261">
    <property type="entry name" value="DNA_mismatch_repair_MutS/MSH"/>
</dbReference>
<comment type="similarity">
    <text evidence="1">Belongs to the DNA mismatch repair MutS family.</text>
</comment>
<keyword evidence="6" id="KW-0234">DNA repair</keyword>
<protein>
    <recommendedName>
        <fullName evidence="9">DNA mismatch repair proteins mutS family domain-containing protein</fullName>
    </recommendedName>
</protein>
<dbReference type="SUPFAM" id="SSF48334">
    <property type="entry name" value="DNA repair protein MutS, domain III"/>
    <property type="match status" value="1"/>
</dbReference>
<reference evidence="10 11" key="1">
    <citation type="journal article" date="2012" name="Science">
        <title>The Paleozoic origin of enzymatic lignin decomposition reconstructed from 31 fungal genomes.</title>
        <authorList>
            <person name="Floudas D."/>
            <person name="Binder M."/>
            <person name="Riley R."/>
            <person name="Barry K."/>
            <person name="Blanchette R.A."/>
            <person name="Henrissat B."/>
            <person name="Martinez A.T."/>
            <person name="Otillar R."/>
            <person name="Spatafora J.W."/>
            <person name="Yadav J.S."/>
            <person name="Aerts A."/>
            <person name="Benoit I."/>
            <person name="Boyd A."/>
            <person name="Carlson A."/>
            <person name="Copeland A."/>
            <person name="Coutinho P.M."/>
            <person name="de Vries R.P."/>
            <person name="Ferreira P."/>
            <person name="Findley K."/>
            <person name="Foster B."/>
            <person name="Gaskell J."/>
            <person name="Glotzer D."/>
            <person name="Gorecki P."/>
            <person name="Heitman J."/>
            <person name="Hesse C."/>
            <person name="Hori C."/>
            <person name="Igarashi K."/>
            <person name="Jurgens J.A."/>
            <person name="Kallen N."/>
            <person name="Kersten P."/>
            <person name="Kohler A."/>
            <person name="Kuees U."/>
            <person name="Kumar T.K.A."/>
            <person name="Kuo A."/>
            <person name="LaButti K."/>
            <person name="Larrondo L.F."/>
            <person name="Lindquist E."/>
            <person name="Ling A."/>
            <person name="Lombard V."/>
            <person name="Lucas S."/>
            <person name="Lundell T."/>
            <person name="Martin R."/>
            <person name="McLaughlin D.J."/>
            <person name="Morgenstern I."/>
            <person name="Morin E."/>
            <person name="Murat C."/>
            <person name="Nagy L.G."/>
            <person name="Nolan M."/>
            <person name="Ohm R.A."/>
            <person name="Patyshakuliyeva A."/>
            <person name="Rokas A."/>
            <person name="Ruiz-Duenas F.J."/>
            <person name="Sabat G."/>
            <person name="Salamov A."/>
            <person name="Samejima M."/>
            <person name="Schmutz J."/>
            <person name="Slot J.C."/>
            <person name="St John F."/>
            <person name="Stenlid J."/>
            <person name="Sun H."/>
            <person name="Sun S."/>
            <person name="Syed K."/>
            <person name="Tsang A."/>
            <person name="Wiebenga A."/>
            <person name="Young D."/>
            <person name="Pisabarro A."/>
            <person name="Eastwood D.C."/>
            <person name="Martin F."/>
            <person name="Cullen D."/>
            <person name="Grigoriev I.V."/>
            <person name="Hibbett D.S."/>
        </authorList>
    </citation>
    <scope>NUCLEOTIDE SEQUENCE [LARGE SCALE GENOMIC DNA]</scope>
    <source>
        <strain evidence="10 11">DJM-731 SS1</strain>
    </source>
</reference>
<dbReference type="RefSeq" id="XP_040625777.1">
    <property type="nucleotide sequence ID" value="XM_040776581.1"/>
</dbReference>
<dbReference type="Pfam" id="PF05192">
    <property type="entry name" value="MutS_III"/>
    <property type="match status" value="1"/>
</dbReference>
<evidence type="ECO:0000256" key="4">
    <source>
        <dbReference type="ARBA" id="ARBA00022840"/>
    </source>
</evidence>
<dbReference type="EMBL" id="JH795871">
    <property type="protein sequence ID" value="EJT98879.1"/>
    <property type="molecule type" value="Genomic_DNA"/>
</dbReference>
<keyword evidence="4" id="KW-0067">ATP-binding</keyword>
<proteinExistence type="inferred from homology"/>
<dbReference type="InterPro" id="IPR036678">
    <property type="entry name" value="MutS_con_dom_sf"/>
</dbReference>
<evidence type="ECO:0000256" key="1">
    <source>
        <dbReference type="ARBA" id="ARBA00006271"/>
    </source>
</evidence>
<dbReference type="GO" id="GO:0005739">
    <property type="term" value="C:mitochondrion"/>
    <property type="evidence" value="ECO:0007669"/>
    <property type="project" value="TreeGrafter"/>
</dbReference>
<dbReference type="OrthoDB" id="2534523at2759"/>
<dbReference type="FunFam" id="3.40.50.300:FF:001238">
    <property type="entry name" value="DNA mismatch repair protein"/>
    <property type="match status" value="1"/>
</dbReference>
<dbReference type="SMART" id="SM00534">
    <property type="entry name" value="MUTSac"/>
    <property type="match status" value="1"/>
</dbReference>
<evidence type="ECO:0000256" key="2">
    <source>
        <dbReference type="ARBA" id="ARBA00022741"/>
    </source>
</evidence>
<dbReference type="Gene3D" id="3.40.50.300">
    <property type="entry name" value="P-loop containing nucleotide triphosphate hydrolases"/>
    <property type="match status" value="1"/>
</dbReference>
<feature type="coiled-coil region" evidence="7">
    <location>
        <begin position="646"/>
        <end position="673"/>
    </location>
</feature>
<dbReference type="AlphaFoldDB" id="M5FTU9"/>
<keyword evidence="7" id="KW-0175">Coiled coil</keyword>
<dbReference type="GO" id="GO:0006298">
    <property type="term" value="P:mismatch repair"/>
    <property type="evidence" value="ECO:0007669"/>
    <property type="project" value="InterPro"/>
</dbReference>
<evidence type="ECO:0000313" key="11">
    <source>
        <dbReference type="Proteomes" id="UP000030653"/>
    </source>
</evidence>
<dbReference type="Gene3D" id="3.30.420.110">
    <property type="entry name" value="MutS, connector domain"/>
    <property type="match status" value="1"/>
</dbReference>
<evidence type="ECO:0000259" key="9">
    <source>
        <dbReference type="PROSITE" id="PS00486"/>
    </source>
</evidence>
<dbReference type="GeneID" id="63691643"/>
<dbReference type="GO" id="GO:0140664">
    <property type="term" value="F:ATP-dependent DNA damage sensor activity"/>
    <property type="evidence" value="ECO:0007669"/>
    <property type="project" value="InterPro"/>
</dbReference>
<feature type="compositionally biased region" description="Polar residues" evidence="8">
    <location>
        <begin position="31"/>
        <end position="48"/>
    </location>
</feature>
<dbReference type="SUPFAM" id="SSF52540">
    <property type="entry name" value="P-loop containing nucleoside triphosphate hydrolases"/>
    <property type="match status" value="1"/>
</dbReference>
<dbReference type="STRING" id="1858805.M5FTU9"/>
<name>M5FTU9_DACPD</name>
<evidence type="ECO:0000256" key="8">
    <source>
        <dbReference type="SAM" id="MobiDB-lite"/>
    </source>
</evidence>